<sequence length="193" mass="21431">MLHEDEIYISRTYYDPDWNAYYGTSKIKPNGEVIVVDYGAGAACGGGIYSYQNDVYRIYDGGIAKLDNDMQIIPETRVGDYNWWEVYSAEVIGDNVYFGLSDYIEPDDIAVVNSGGSEIARYQVGSLPGDFAIWEGCAPDGDVNSDSTLNILDIIQIVDNIIIDADFDCNVDINEDLQINILDVVILVDLILN</sequence>
<dbReference type="EMBL" id="UINC01188521">
    <property type="protein sequence ID" value="SVE01778.1"/>
    <property type="molecule type" value="Genomic_DNA"/>
</dbReference>
<dbReference type="GO" id="GO:0000272">
    <property type="term" value="P:polysaccharide catabolic process"/>
    <property type="evidence" value="ECO:0007669"/>
    <property type="project" value="InterPro"/>
</dbReference>
<protein>
    <recommendedName>
        <fullName evidence="2">Dockerin domain-containing protein</fullName>
    </recommendedName>
</protein>
<dbReference type="InterPro" id="IPR036439">
    <property type="entry name" value="Dockerin_dom_sf"/>
</dbReference>
<name>A0A383A453_9ZZZZ</name>
<reference evidence="1" key="1">
    <citation type="submission" date="2018-05" db="EMBL/GenBank/DDBJ databases">
        <authorList>
            <person name="Lanie J.A."/>
            <person name="Ng W.-L."/>
            <person name="Kazmierczak K.M."/>
            <person name="Andrzejewski T.M."/>
            <person name="Davidsen T.M."/>
            <person name="Wayne K.J."/>
            <person name="Tettelin H."/>
            <person name="Glass J.I."/>
            <person name="Rusch D."/>
            <person name="Podicherti R."/>
            <person name="Tsui H.-C.T."/>
            <person name="Winkler M.E."/>
        </authorList>
    </citation>
    <scope>NUCLEOTIDE SEQUENCE</scope>
</reference>
<dbReference type="AlphaFoldDB" id="A0A383A453"/>
<organism evidence="1">
    <name type="scientific">marine metagenome</name>
    <dbReference type="NCBI Taxonomy" id="408172"/>
    <lineage>
        <taxon>unclassified sequences</taxon>
        <taxon>metagenomes</taxon>
        <taxon>ecological metagenomes</taxon>
    </lineage>
</organism>
<evidence type="ECO:0008006" key="2">
    <source>
        <dbReference type="Google" id="ProtNLM"/>
    </source>
</evidence>
<dbReference type="SUPFAM" id="SSF63446">
    <property type="entry name" value="Type I dockerin domain"/>
    <property type="match status" value="1"/>
</dbReference>
<evidence type="ECO:0000313" key="1">
    <source>
        <dbReference type="EMBL" id="SVE01778.1"/>
    </source>
</evidence>
<accession>A0A383A453</accession>
<dbReference type="Gene3D" id="2.60.40.4130">
    <property type="match status" value="1"/>
</dbReference>
<gene>
    <name evidence="1" type="ORF">METZ01_LOCUS454632</name>
</gene>
<proteinExistence type="predicted"/>